<dbReference type="Proteomes" id="UP000069705">
    <property type="component" value="Unassembled WGS sequence"/>
</dbReference>
<evidence type="ECO:0000313" key="2">
    <source>
        <dbReference type="EMBL" id="GAT01912.1"/>
    </source>
</evidence>
<proteinExistence type="predicted"/>
<dbReference type="InterPro" id="IPR037401">
    <property type="entry name" value="SnoaL-like"/>
</dbReference>
<dbReference type="RefSeq" id="WP_061263210.1">
    <property type="nucleotide sequence ID" value="NZ_BCSZ01000020.1"/>
</dbReference>
<dbReference type="EMBL" id="BCSZ01000020">
    <property type="protein sequence ID" value="GAT01912.1"/>
    <property type="molecule type" value="Genomic_DNA"/>
</dbReference>
<gene>
    <name evidence="2" type="ORF">RMCFA_2024</name>
</gene>
<reference evidence="2 3" key="1">
    <citation type="journal article" date="2016" name="Genome Announc.">
        <title>Draft Genome Sequences of Five Rapidly Growing Mycobacterium Species, M. thermoresistibile, M. fortuitum subsp. acetamidolyticum, M. canariasense, M. brisbanense, and M. novocastrense.</title>
        <authorList>
            <person name="Katahira K."/>
            <person name="Ogura Y."/>
            <person name="Gotoh Y."/>
            <person name="Hayashi T."/>
        </authorList>
    </citation>
    <scope>NUCLEOTIDE SEQUENCE [LARGE SCALE GENOMIC DNA]</scope>
    <source>
        <strain evidence="2 3">JCM6368</strain>
    </source>
</reference>
<dbReference type="Gene3D" id="3.10.450.50">
    <property type="match status" value="1"/>
</dbReference>
<dbReference type="InterPro" id="IPR032710">
    <property type="entry name" value="NTF2-like_dom_sf"/>
</dbReference>
<name>A0A100WPG8_MYCFO</name>
<dbReference type="AlphaFoldDB" id="A0A100WPG8"/>
<dbReference type="Pfam" id="PF12680">
    <property type="entry name" value="SnoaL_2"/>
    <property type="match status" value="1"/>
</dbReference>
<reference evidence="3" key="2">
    <citation type="submission" date="2016-02" db="EMBL/GenBank/DDBJ databases">
        <title>Draft genome sequence of five rapidly growing Mycobacterium species.</title>
        <authorList>
            <person name="Katahira K."/>
            <person name="Gotou Y."/>
            <person name="Iida K."/>
            <person name="Ogura Y."/>
            <person name="Hayashi T."/>
        </authorList>
    </citation>
    <scope>NUCLEOTIDE SEQUENCE [LARGE SCALE GENOMIC DNA]</scope>
    <source>
        <strain evidence="3">JCM6368</strain>
    </source>
</reference>
<feature type="domain" description="SnoaL-like" evidence="1">
    <location>
        <begin position="23"/>
        <end position="115"/>
    </location>
</feature>
<evidence type="ECO:0000313" key="3">
    <source>
        <dbReference type="Proteomes" id="UP000069705"/>
    </source>
</evidence>
<sequence length="193" mass="22500">MADRAEVEREFRHYYLTGPVLEDWVGWANLFTDDAPYFDHFYGTFIGPNEIAPYLEGTMGASPMVYTVLKWYVIDGDRVVYECLNRADNPEPGAPPIDFPSFQVVDYAGAGKWSREEDIWLMGEMKDFARRYAEAERDFPQTLEDKLSRDDWGPWVDWARPEPGHRARPSWYGKPDFTPFRGIDDIQFGIRSH</sequence>
<organism evidence="2 3">
    <name type="scientific">Mycolicibacterium fortuitum subsp. acetamidolyticum</name>
    <dbReference type="NCBI Taxonomy" id="144550"/>
    <lineage>
        <taxon>Bacteria</taxon>
        <taxon>Bacillati</taxon>
        <taxon>Actinomycetota</taxon>
        <taxon>Actinomycetes</taxon>
        <taxon>Mycobacteriales</taxon>
        <taxon>Mycobacteriaceae</taxon>
        <taxon>Mycolicibacterium</taxon>
    </lineage>
</organism>
<comment type="caution">
    <text evidence="2">The sequence shown here is derived from an EMBL/GenBank/DDBJ whole genome shotgun (WGS) entry which is preliminary data.</text>
</comment>
<evidence type="ECO:0000259" key="1">
    <source>
        <dbReference type="Pfam" id="PF12680"/>
    </source>
</evidence>
<accession>A0A100WPG8</accession>
<dbReference type="SUPFAM" id="SSF54427">
    <property type="entry name" value="NTF2-like"/>
    <property type="match status" value="1"/>
</dbReference>
<protein>
    <recommendedName>
        <fullName evidence="1">SnoaL-like domain-containing protein</fullName>
    </recommendedName>
</protein>